<dbReference type="CDD" id="cd18794">
    <property type="entry name" value="SF2_C_RecQ"/>
    <property type="match status" value="1"/>
</dbReference>
<dbReference type="InterPro" id="IPR004589">
    <property type="entry name" value="DNA_helicase_ATP-dep_RecQ"/>
</dbReference>
<dbReference type="Pfam" id="PF14493">
    <property type="entry name" value="HTH_40"/>
    <property type="match status" value="1"/>
</dbReference>
<keyword evidence="3" id="KW-0547">Nucleotide-binding</keyword>
<dbReference type="GO" id="GO:0046872">
    <property type="term" value="F:metal ion binding"/>
    <property type="evidence" value="ECO:0007669"/>
    <property type="project" value="UniProtKB-KW"/>
</dbReference>
<evidence type="ECO:0000256" key="7">
    <source>
        <dbReference type="ARBA" id="ARBA00023125"/>
    </source>
</evidence>
<reference evidence="17" key="1">
    <citation type="submission" date="2017-09" db="EMBL/GenBank/DDBJ databases">
        <title>Depth-based differentiation of microbial function through sediment-hosted aquifers and enrichment of novel symbionts in the deep terrestrial subsurface.</title>
        <authorList>
            <person name="Probst A.J."/>
            <person name="Ladd B."/>
            <person name="Jarett J.K."/>
            <person name="Geller-Mcgrath D.E."/>
            <person name="Sieber C.M.K."/>
            <person name="Emerson J.B."/>
            <person name="Anantharaman K."/>
            <person name="Thomas B.C."/>
            <person name="Malmstrom R."/>
            <person name="Stieglmeier M."/>
            <person name="Klingl A."/>
            <person name="Woyke T."/>
            <person name="Ryan C.M."/>
            <person name="Banfield J.F."/>
        </authorList>
    </citation>
    <scope>NUCLEOTIDE SEQUENCE [LARGE SCALE GENOMIC DNA]</scope>
</reference>
<gene>
    <name evidence="16" type="ORF">COT99_03535</name>
</gene>
<dbReference type="GO" id="GO:0043590">
    <property type="term" value="C:bacterial nucleoid"/>
    <property type="evidence" value="ECO:0007669"/>
    <property type="project" value="TreeGrafter"/>
</dbReference>
<dbReference type="EMBL" id="PFAR01000042">
    <property type="protein sequence ID" value="PIR92937.1"/>
    <property type="molecule type" value="Genomic_DNA"/>
</dbReference>
<evidence type="ECO:0000256" key="1">
    <source>
        <dbReference type="ARBA" id="ARBA00005446"/>
    </source>
</evidence>
<dbReference type="GO" id="GO:0043138">
    <property type="term" value="F:3'-5' DNA helicase activity"/>
    <property type="evidence" value="ECO:0007669"/>
    <property type="project" value="UniProtKB-EC"/>
</dbReference>
<dbReference type="InterPro" id="IPR032284">
    <property type="entry name" value="RecQ_Zn-bd"/>
</dbReference>
<name>A0A2H0V1I8_9BACT</name>
<dbReference type="SMART" id="SM00490">
    <property type="entry name" value="HELICc"/>
    <property type="match status" value="1"/>
</dbReference>
<dbReference type="InterPro" id="IPR027417">
    <property type="entry name" value="P-loop_NTPase"/>
</dbReference>
<dbReference type="InterPro" id="IPR014001">
    <property type="entry name" value="Helicase_ATP-bd"/>
</dbReference>
<dbReference type="Pfam" id="PF00271">
    <property type="entry name" value="Helicase_C"/>
    <property type="match status" value="1"/>
</dbReference>
<evidence type="ECO:0000259" key="14">
    <source>
        <dbReference type="PROSITE" id="PS51192"/>
    </source>
</evidence>
<dbReference type="GO" id="GO:0006310">
    <property type="term" value="P:DNA recombination"/>
    <property type="evidence" value="ECO:0007669"/>
    <property type="project" value="InterPro"/>
</dbReference>
<dbReference type="GO" id="GO:0006355">
    <property type="term" value="P:regulation of DNA-templated transcription"/>
    <property type="evidence" value="ECO:0007669"/>
    <property type="project" value="InterPro"/>
</dbReference>
<dbReference type="Pfam" id="PF00270">
    <property type="entry name" value="DEAD"/>
    <property type="match status" value="1"/>
</dbReference>
<dbReference type="PANTHER" id="PTHR13710">
    <property type="entry name" value="DNA HELICASE RECQ FAMILY MEMBER"/>
    <property type="match status" value="1"/>
</dbReference>
<protein>
    <recommendedName>
        <fullName evidence="11">ATP-dependent DNA helicase RecQ</fullName>
        <ecNumber evidence="10">5.6.2.4</ecNumber>
    </recommendedName>
    <alternativeName>
        <fullName evidence="12">DNA 3'-5' helicase RecQ</fullName>
    </alternativeName>
</protein>
<comment type="caution">
    <text evidence="16">The sequence shown here is derived from an EMBL/GenBank/DDBJ whole genome shotgun (WGS) entry which is preliminary data.</text>
</comment>
<feature type="domain" description="Helicase C-terminal" evidence="15">
    <location>
        <begin position="224"/>
        <end position="367"/>
    </location>
</feature>
<dbReference type="PROSITE" id="PS51192">
    <property type="entry name" value="HELICASE_ATP_BIND_1"/>
    <property type="match status" value="1"/>
</dbReference>
<dbReference type="InterPro" id="IPR001650">
    <property type="entry name" value="Helicase_C-like"/>
</dbReference>
<feature type="domain" description="HTH crp-type" evidence="13">
    <location>
        <begin position="432"/>
        <end position="506"/>
    </location>
</feature>
<dbReference type="Pfam" id="PF16124">
    <property type="entry name" value="RecQ_Zn_bind"/>
    <property type="match status" value="1"/>
</dbReference>
<dbReference type="FunFam" id="3.40.50.300:FF:001389">
    <property type="entry name" value="ATP-dependent DNA helicase RecQ"/>
    <property type="match status" value="1"/>
</dbReference>
<dbReference type="PROSITE" id="PS51194">
    <property type="entry name" value="HELICASE_CTER"/>
    <property type="match status" value="1"/>
</dbReference>
<dbReference type="GO" id="GO:0030894">
    <property type="term" value="C:replisome"/>
    <property type="evidence" value="ECO:0007669"/>
    <property type="project" value="TreeGrafter"/>
</dbReference>
<evidence type="ECO:0000313" key="16">
    <source>
        <dbReference type="EMBL" id="PIR92937.1"/>
    </source>
</evidence>
<evidence type="ECO:0000256" key="10">
    <source>
        <dbReference type="ARBA" id="ARBA00034808"/>
    </source>
</evidence>
<evidence type="ECO:0000313" key="17">
    <source>
        <dbReference type="Proteomes" id="UP000228626"/>
    </source>
</evidence>
<evidence type="ECO:0000256" key="3">
    <source>
        <dbReference type="ARBA" id="ARBA00022741"/>
    </source>
</evidence>
<comment type="similarity">
    <text evidence="1">Belongs to the helicase family. RecQ subfamily.</text>
</comment>
<dbReference type="SUPFAM" id="SSF46785">
    <property type="entry name" value="Winged helix' DNA-binding domain"/>
    <property type="match status" value="2"/>
</dbReference>
<evidence type="ECO:0000256" key="5">
    <source>
        <dbReference type="ARBA" id="ARBA00022806"/>
    </source>
</evidence>
<dbReference type="NCBIfam" id="TIGR00614">
    <property type="entry name" value="recQ_fam"/>
    <property type="match status" value="1"/>
</dbReference>
<keyword evidence="7" id="KW-0238">DNA-binding</keyword>
<evidence type="ECO:0000256" key="4">
    <source>
        <dbReference type="ARBA" id="ARBA00022801"/>
    </source>
</evidence>
<dbReference type="CDD" id="cd17920">
    <property type="entry name" value="DEXHc_RecQ"/>
    <property type="match status" value="1"/>
</dbReference>
<dbReference type="GO" id="GO:0005524">
    <property type="term" value="F:ATP binding"/>
    <property type="evidence" value="ECO:0007669"/>
    <property type="project" value="UniProtKB-KW"/>
</dbReference>
<organism evidence="16 17">
    <name type="scientific">Candidatus Falkowbacteria bacterium CG10_big_fil_rev_8_21_14_0_10_43_10</name>
    <dbReference type="NCBI Taxonomy" id="1974567"/>
    <lineage>
        <taxon>Bacteria</taxon>
        <taxon>Candidatus Falkowiibacteriota</taxon>
    </lineage>
</organism>
<keyword evidence="2" id="KW-0479">Metal-binding</keyword>
<evidence type="ECO:0000256" key="9">
    <source>
        <dbReference type="ARBA" id="ARBA00034617"/>
    </source>
</evidence>
<keyword evidence="8" id="KW-0413">Isomerase</keyword>
<dbReference type="SUPFAM" id="SSF52540">
    <property type="entry name" value="P-loop containing nucleoside triphosphate hydrolases"/>
    <property type="match status" value="1"/>
</dbReference>
<dbReference type="InterPro" id="IPR029491">
    <property type="entry name" value="Helicase_HTH"/>
</dbReference>
<dbReference type="GO" id="GO:0009378">
    <property type="term" value="F:four-way junction helicase activity"/>
    <property type="evidence" value="ECO:0007669"/>
    <property type="project" value="TreeGrafter"/>
</dbReference>
<accession>A0A2H0V1I8</accession>
<dbReference type="Proteomes" id="UP000228626">
    <property type="component" value="Unassembled WGS sequence"/>
</dbReference>
<dbReference type="AlphaFoldDB" id="A0A2H0V1I8"/>
<sequence>MLNNQLSQLKDLLKIHYGYSEFWRGQEQAIKNILEQKNTVVVMPTGGGKSLIFQLPSLILDGVTIVISPLIALMKDQVDSMEKIGIPATFINSSLSPVETQSRITAIRDGHYKLVYIAPERFYSGEFLNLLNAIKVSLFAIDEAHCISEWGHDFRPSYMKLREVIKLVGNPTVLAVTATATPEVREDIIKQLDLQNPEVIVTGFNRPNLKFGVIRAGESQKYSSILDFTWQIKGSGIIYAGTRQKVEDISNYLTSNGINAIGYHAGMENEERKYVQNEFMKGNHQVIVATNAFGLGINKPDIRFVIHFDMPGTIEAYYQEAGRAGRDGKESYCIIFYSPADRYLREFFISGDNPPPKVIAQVYEALLSYEDDTALVTYAELAENITENVPDMAIGTALKILEKEGYVERSHEKTGLAHLRFLHEIEHTKQQLSAKAKVQNQIFDGFIKHFGEKLLNGVEFSPDDIAQISGVKREAITRLIKKLADENLIEYRPPFRGTEIKILQRVKPLDLKIDFKALKEKHQRELNKLDQMESYIYDHGCRRKYILDYFSDDSSHECGTCDNCVSGLKTPEDNLSCHSRESGNDMVDDEFKIETKLTQLQTYELYQQGLTIDEMAQIRDLKPATIIQHLCFLIERGQDVDINKFVKPQVQNSIKKAAKKLGTEKLTPIKEELDDKISWDDIKLTLAILTKR</sequence>
<evidence type="ECO:0000256" key="12">
    <source>
        <dbReference type="ARBA" id="ARBA00044550"/>
    </source>
</evidence>
<comment type="catalytic activity">
    <reaction evidence="9">
        <text>Couples ATP hydrolysis with the unwinding of duplex DNA by translocating in the 3'-5' direction.</text>
        <dbReference type="EC" id="5.6.2.4"/>
    </reaction>
</comment>
<dbReference type="InterPro" id="IPR036388">
    <property type="entry name" value="WH-like_DNA-bd_sf"/>
</dbReference>
<dbReference type="GO" id="GO:0005737">
    <property type="term" value="C:cytoplasm"/>
    <property type="evidence" value="ECO:0007669"/>
    <property type="project" value="TreeGrafter"/>
</dbReference>
<dbReference type="InterPro" id="IPR036390">
    <property type="entry name" value="WH_DNA-bd_sf"/>
</dbReference>
<evidence type="ECO:0000256" key="8">
    <source>
        <dbReference type="ARBA" id="ARBA00023235"/>
    </source>
</evidence>
<dbReference type="PANTHER" id="PTHR13710:SF105">
    <property type="entry name" value="ATP-DEPENDENT DNA HELICASE Q1"/>
    <property type="match status" value="1"/>
</dbReference>
<proteinExistence type="inferred from homology"/>
<keyword evidence="5" id="KW-0347">Helicase</keyword>
<dbReference type="GO" id="GO:0016787">
    <property type="term" value="F:hydrolase activity"/>
    <property type="evidence" value="ECO:0007669"/>
    <property type="project" value="UniProtKB-KW"/>
</dbReference>
<dbReference type="InterPro" id="IPR012318">
    <property type="entry name" value="HTH_CRP"/>
</dbReference>
<keyword evidence="4" id="KW-0378">Hydrolase</keyword>
<evidence type="ECO:0000256" key="11">
    <source>
        <dbReference type="ARBA" id="ARBA00044535"/>
    </source>
</evidence>
<evidence type="ECO:0000259" key="15">
    <source>
        <dbReference type="PROSITE" id="PS51194"/>
    </source>
</evidence>
<evidence type="ECO:0000256" key="2">
    <source>
        <dbReference type="ARBA" id="ARBA00022723"/>
    </source>
</evidence>
<feature type="domain" description="Helicase ATP-binding" evidence="14">
    <location>
        <begin position="30"/>
        <end position="198"/>
    </location>
</feature>
<dbReference type="GO" id="GO:0006281">
    <property type="term" value="P:DNA repair"/>
    <property type="evidence" value="ECO:0007669"/>
    <property type="project" value="TreeGrafter"/>
</dbReference>
<keyword evidence="6" id="KW-0067">ATP-binding</keyword>
<dbReference type="EC" id="5.6.2.4" evidence="10"/>
<dbReference type="GO" id="GO:0003677">
    <property type="term" value="F:DNA binding"/>
    <property type="evidence" value="ECO:0007669"/>
    <property type="project" value="UniProtKB-KW"/>
</dbReference>
<evidence type="ECO:0000256" key="6">
    <source>
        <dbReference type="ARBA" id="ARBA00022840"/>
    </source>
</evidence>
<dbReference type="SMART" id="SM00487">
    <property type="entry name" value="DEXDc"/>
    <property type="match status" value="1"/>
</dbReference>
<dbReference type="PROSITE" id="PS51063">
    <property type="entry name" value="HTH_CRP_2"/>
    <property type="match status" value="1"/>
</dbReference>
<dbReference type="InterPro" id="IPR011545">
    <property type="entry name" value="DEAD/DEAH_box_helicase_dom"/>
</dbReference>
<evidence type="ECO:0000259" key="13">
    <source>
        <dbReference type="PROSITE" id="PS51063"/>
    </source>
</evidence>
<dbReference type="Gene3D" id="3.40.50.300">
    <property type="entry name" value="P-loop containing nucleotide triphosphate hydrolases"/>
    <property type="match status" value="2"/>
</dbReference>
<dbReference type="Gene3D" id="1.10.10.10">
    <property type="entry name" value="Winged helix-like DNA-binding domain superfamily/Winged helix DNA-binding domain"/>
    <property type="match status" value="2"/>
</dbReference>